<evidence type="ECO:0000313" key="2">
    <source>
        <dbReference type="Proteomes" id="UP000240259"/>
    </source>
</evidence>
<comment type="caution">
    <text evidence="1">The sequence shown here is derived from an EMBL/GenBank/DDBJ whole genome shotgun (WGS) entry which is preliminary data.</text>
</comment>
<evidence type="ECO:0000313" key="1">
    <source>
        <dbReference type="EMBL" id="PTE11755.1"/>
    </source>
</evidence>
<dbReference type="RefSeq" id="WP_107647805.1">
    <property type="nucleotide sequence ID" value="NZ_PZJX01000006.1"/>
</dbReference>
<name>A0A2T4J1G3_9HYPH</name>
<reference evidence="1 2" key="1">
    <citation type="submission" date="2018-03" db="EMBL/GenBank/DDBJ databases">
        <title>Genome sequence of the symbiotic type strain Mesorhizobium helmanticense CSLC115NT isolated from Lotus corniculatus nodules.</title>
        <authorList>
            <person name="Sannazzaro A.I."/>
            <person name="Torres Tejerizo G.A."/>
            <person name="Dip D."/>
            <person name="Caballero M."/>
            <person name="Pistorio M."/>
            <person name="Estrella M.J."/>
        </authorList>
    </citation>
    <scope>NUCLEOTIDE SEQUENCE [LARGE SCALE GENOMIC DNA]</scope>
    <source>
        <strain evidence="1 2">CSLC115N</strain>
    </source>
</reference>
<dbReference type="OrthoDB" id="8085423at2"/>
<accession>A0A2T4J1G3</accession>
<dbReference type="Proteomes" id="UP000240259">
    <property type="component" value="Unassembled WGS sequence"/>
</dbReference>
<sequence length="75" mass="8023">MGDNLRLTLFVAQRFSYDGDSDGPENAVVTKLVGSRSDMLQIAAAIVRGCNAEGTPLEKVTEGFVDSLEAPKGRH</sequence>
<dbReference type="AlphaFoldDB" id="A0A2T4J1G3"/>
<keyword evidence="2" id="KW-1185">Reference proteome</keyword>
<organism evidence="1 2">
    <name type="scientific">Mesorhizobium helmanticense</name>
    <dbReference type="NCBI Taxonomy" id="1776423"/>
    <lineage>
        <taxon>Bacteria</taxon>
        <taxon>Pseudomonadati</taxon>
        <taxon>Pseudomonadota</taxon>
        <taxon>Alphaproteobacteria</taxon>
        <taxon>Hyphomicrobiales</taxon>
        <taxon>Phyllobacteriaceae</taxon>
        <taxon>Mesorhizobium</taxon>
    </lineage>
</organism>
<dbReference type="EMBL" id="PZJX01000006">
    <property type="protein sequence ID" value="PTE11755.1"/>
    <property type="molecule type" value="Genomic_DNA"/>
</dbReference>
<protein>
    <submittedName>
        <fullName evidence="1">Uncharacterized protein</fullName>
    </submittedName>
</protein>
<proteinExistence type="predicted"/>
<gene>
    <name evidence="1" type="ORF">C9427_03435</name>
</gene>